<evidence type="ECO:0000256" key="2">
    <source>
        <dbReference type="SAM" id="SignalP"/>
    </source>
</evidence>
<reference evidence="3 4" key="1">
    <citation type="journal article" date="2019" name="Sci. Rep.">
        <title>Comparative genomics of chytrid fungi reveal insights into the obligate biotrophic and pathogenic lifestyle of Synchytrium endobioticum.</title>
        <authorList>
            <person name="van de Vossenberg B.T.L.H."/>
            <person name="Warris S."/>
            <person name="Nguyen H.D.T."/>
            <person name="van Gent-Pelzer M.P.E."/>
            <person name="Joly D.L."/>
            <person name="van de Geest H.C."/>
            <person name="Bonants P.J.M."/>
            <person name="Smith D.S."/>
            <person name="Levesque C.A."/>
            <person name="van der Lee T.A.J."/>
        </authorList>
    </citation>
    <scope>NUCLEOTIDE SEQUENCE [LARGE SCALE GENOMIC DNA]</scope>
    <source>
        <strain evidence="3 4">LEV6574</strain>
    </source>
</reference>
<dbReference type="Proteomes" id="UP000320475">
    <property type="component" value="Unassembled WGS sequence"/>
</dbReference>
<organism evidence="3 4">
    <name type="scientific">Synchytrium endobioticum</name>
    <dbReference type="NCBI Taxonomy" id="286115"/>
    <lineage>
        <taxon>Eukaryota</taxon>
        <taxon>Fungi</taxon>
        <taxon>Fungi incertae sedis</taxon>
        <taxon>Chytridiomycota</taxon>
        <taxon>Chytridiomycota incertae sedis</taxon>
        <taxon>Chytridiomycetes</taxon>
        <taxon>Synchytriales</taxon>
        <taxon>Synchytriaceae</taxon>
        <taxon>Synchytrium</taxon>
    </lineage>
</organism>
<feature type="signal peptide" evidence="2">
    <location>
        <begin position="1"/>
        <end position="23"/>
    </location>
</feature>
<dbReference type="EMBL" id="QEAM01000125">
    <property type="protein sequence ID" value="TPX45868.1"/>
    <property type="molecule type" value="Genomic_DNA"/>
</dbReference>
<keyword evidence="2" id="KW-0732">Signal</keyword>
<proteinExistence type="predicted"/>
<gene>
    <name evidence="3" type="ORF">SeLEV6574_g03589</name>
</gene>
<protein>
    <submittedName>
        <fullName evidence="3">Uncharacterized protein</fullName>
    </submittedName>
</protein>
<feature type="chain" id="PRO_5021460011" evidence="2">
    <location>
        <begin position="24"/>
        <end position="505"/>
    </location>
</feature>
<evidence type="ECO:0000313" key="3">
    <source>
        <dbReference type="EMBL" id="TPX45868.1"/>
    </source>
</evidence>
<comment type="caution">
    <text evidence="3">The sequence shown here is derived from an EMBL/GenBank/DDBJ whole genome shotgun (WGS) entry which is preliminary data.</text>
</comment>
<dbReference type="VEuPathDB" id="FungiDB:SeMB42_g02483"/>
<evidence type="ECO:0000313" key="4">
    <source>
        <dbReference type="Proteomes" id="UP000320475"/>
    </source>
</evidence>
<evidence type="ECO:0000256" key="1">
    <source>
        <dbReference type="SAM" id="MobiDB-lite"/>
    </source>
</evidence>
<name>A0A507D3N2_9FUNG</name>
<dbReference type="AlphaFoldDB" id="A0A507D3N2"/>
<feature type="region of interest" description="Disordered" evidence="1">
    <location>
        <begin position="461"/>
        <end position="505"/>
    </location>
</feature>
<sequence>MTRLPKIYMVILIVVFVVHQIQAAGKDDNATMRQISKRLKSKREGLTTKPVDHINTSYLAMILRQGQTYIPAGSPLKLGQLSLNPDPGNSIEWQTYVMEYNAYRFELYQCYHVLVSKRLAELLADDRRGYIYDKKKNALEKHSGTLKHLLRVCLLLEAKHAIFSDCEAPHIRMIVSTQGGDLALPIHELRDERLSLADCINAMNANIVLVSLENATDDSVLERKSPPPSMDDLPMAPTSHMSCAELHYIMEYYGLMFMKYQFKSVQLTKVLDNVLTPPICRPELENKQQQVIAEMKTYFYAACEYAEKLTERALDFRGYVEDCPPSSDLMDVSGVGNDVYNYEGNAPAASSVSVQPEGSDELDFDADLKREDWDMVLPLLEAPDPNVPQLLSYQEYPLVVDNQASTEPHYFDPYLSHEYDFNQQTIYESSAAFAAGGSELSQLNEAEIMWSAPVYRPIPDANEASSSREGQYYSFGPTPGQGSAGISPGPQHYSNEQQYRLDRHP</sequence>
<accession>A0A507D3N2</accession>